<organism evidence="2 3">
    <name type="scientific">Pristionchus pacificus</name>
    <name type="common">Parasitic nematode worm</name>
    <dbReference type="NCBI Taxonomy" id="54126"/>
    <lineage>
        <taxon>Eukaryota</taxon>
        <taxon>Metazoa</taxon>
        <taxon>Ecdysozoa</taxon>
        <taxon>Nematoda</taxon>
        <taxon>Chromadorea</taxon>
        <taxon>Rhabditida</taxon>
        <taxon>Rhabditina</taxon>
        <taxon>Diplogasteromorpha</taxon>
        <taxon>Diplogasteroidea</taxon>
        <taxon>Neodiplogasteridae</taxon>
        <taxon>Pristionchus</taxon>
    </lineage>
</organism>
<protein>
    <submittedName>
        <fullName evidence="2">Uncharacterized protein</fullName>
    </submittedName>
</protein>
<evidence type="ECO:0000313" key="3">
    <source>
        <dbReference type="Proteomes" id="UP000005239"/>
    </source>
</evidence>
<dbReference type="Proteomes" id="UP000005239">
    <property type="component" value="Unassembled WGS sequence"/>
</dbReference>
<reference evidence="3" key="1">
    <citation type="journal article" date="2008" name="Nat. Genet.">
        <title>The Pristionchus pacificus genome provides a unique perspective on nematode lifestyle and parasitism.</title>
        <authorList>
            <person name="Dieterich C."/>
            <person name="Clifton S.W."/>
            <person name="Schuster L.N."/>
            <person name="Chinwalla A."/>
            <person name="Delehaunty K."/>
            <person name="Dinkelacker I."/>
            <person name="Fulton L."/>
            <person name="Fulton R."/>
            <person name="Godfrey J."/>
            <person name="Minx P."/>
            <person name="Mitreva M."/>
            <person name="Roeseler W."/>
            <person name="Tian H."/>
            <person name="Witte H."/>
            <person name="Yang S.P."/>
            <person name="Wilson R.K."/>
            <person name="Sommer R.J."/>
        </authorList>
    </citation>
    <scope>NUCLEOTIDE SEQUENCE [LARGE SCALE GENOMIC DNA]</scope>
    <source>
        <strain evidence="3">PS312</strain>
    </source>
</reference>
<reference evidence="2" key="2">
    <citation type="submission" date="2022-06" db="UniProtKB">
        <authorList>
            <consortium name="EnsemblMetazoa"/>
        </authorList>
    </citation>
    <scope>IDENTIFICATION</scope>
    <source>
        <strain evidence="2">PS312</strain>
    </source>
</reference>
<feature type="region of interest" description="Disordered" evidence="1">
    <location>
        <begin position="73"/>
        <end position="107"/>
    </location>
</feature>
<proteinExistence type="predicted"/>
<feature type="region of interest" description="Disordered" evidence="1">
    <location>
        <begin position="1"/>
        <end position="22"/>
    </location>
</feature>
<dbReference type="EnsemblMetazoa" id="PPA44633.1">
    <property type="protein sequence ID" value="PPA44633.1"/>
    <property type="gene ID" value="WBGene00283002"/>
</dbReference>
<evidence type="ECO:0000256" key="1">
    <source>
        <dbReference type="SAM" id="MobiDB-lite"/>
    </source>
</evidence>
<gene>
    <name evidence="2" type="primary">WBGene00283002</name>
</gene>
<sequence length="107" mass="12324">MGVEKNSAVKSTEIDWGELEEDNNELDQITKRIRSIRMGKTKNKKEEAKEHKGKRREIERWIGNMWSEDEWLLSPAHKSAKGGREEGNKTGKDAHMSMPTEESTVKV</sequence>
<accession>A0A8R1YZX5</accession>
<name>A0A2A6CRL3_PRIPA</name>
<accession>A0A2A6CRL3</accession>
<keyword evidence="3" id="KW-1185">Reference proteome</keyword>
<evidence type="ECO:0000313" key="2">
    <source>
        <dbReference type="EnsemblMetazoa" id="PPA44633.1"/>
    </source>
</evidence>
<feature type="compositionally biased region" description="Basic and acidic residues" evidence="1">
    <location>
        <begin position="82"/>
        <end position="95"/>
    </location>
</feature>
<dbReference type="AlphaFoldDB" id="A0A2A6CRL3"/>